<proteinExistence type="predicted"/>
<protein>
    <submittedName>
        <fullName evidence="3">Uncharacterized protein</fullName>
    </submittedName>
</protein>
<name>A0AAV0F0J5_9ASTE</name>
<evidence type="ECO:0000313" key="2">
    <source>
        <dbReference type="EMBL" id="CAH9087345.1"/>
    </source>
</evidence>
<keyword evidence="4" id="KW-1185">Reference proteome</keyword>
<evidence type="ECO:0000313" key="4">
    <source>
        <dbReference type="Proteomes" id="UP001152523"/>
    </source>
</evidence>
<gene>
    <name evidence="2" type="ORF">CEPIT_LOCUS10117</name>
    <name evidence="3" type="ORF">CEPIT_LOCUS29532</name>
</gene>
<dbReference type="EMBL" id="CAMAPF010000954">
    <property type="protein sequence ID" value="CAH9129033.1"/>
    <property type="molecule type" value="Genomic_DNA"/>
</dbReference>
<feature type="region of interest" description="Disordered" evidence="1">
    <location>
        <begin position="28"/>
        <end position="47"/>
    </location>
</feature>
<feature type="compositionally biased region" description="Basic and acidic residues" evidence="1">
    <location>
        <begin position="33"/>
        <end position="47"/>
    </location>
</feature>
<comment type="caution">
    <text evidence="3">The sequence shown here is derived from an EMBL/GenBank/DDBJ whole genome shotgun (WGS) entry which is preliminary data.</text>
</comment>
<evidence type="ECO:0000313" key="3">
    <source>
        <dbReference type="EMBL" id="CAH9129033.1"/>
    </source>
</evidence>
<dbReference type="EMBL" id="CAMAPF010000058">
    <property type="protein sequence ID" value="CAH9087345.1"/>
    <property type="molecule type" value="Genomic_DNA"/>
</dbReference>
<dbReference type="Proteomes" id="UP001152523">
    <property type="component" value="Unassembled WGS sequence"/>
</dbReference>
<accession>A0AAV0F0J5</accession>
<dbReference type="AlphaFoldDB" id="A0AAV0F0J5"/>
<sequence length="117" mass="13324">MHVWESNVHGYDDDNMKDACEGPGTCHNKLRSGAREDHATSQPERESHVYLTDTTHDQDGAITHDIAPHTNDTTQIRRAISMTKEPNSFGEAIRDPQWRGAMSHKIRALERTCTWQL</sequence>
<evidence type="ECO:0000256" key="1">
    <source>
        <dbReference type="SAM" id="MobiDB-lite"/>
    </source>
</evidence>
<organism evidence="3 4">
    <name type="scientific">Cuscuta epithymum</name>
    <dbReference type="NCBI Taxonomy" id="186058"/>
    <lineage>
        <taxon>Eukaryota</taxon>
        <taxon>Viridiplantae</taxon>
        <taxon>Streptophyta</taxon>
        <taxon>Embryophyta</taxon>
        <taxon>Tracheophyta</taxon>
        <taxon>Spermatophyta</taxon>
        <taxon>Magnoliopsida</taxon>
        <taxon>eudicotyledons</taxon>
        <taxon>Gunneridae</taxon>
        <taxon>Pentapetalae</taxon>
        <taxon>asterids</taxon>
        <taxon>lamiids</taxon>
        <taxon>Solanales</taxon>
        <taxon>Convolvulaceae</taxon>
        <taxon>Cuscuteae</taxon>
        <taxon>Cuscuta</taxon>
        <taxon>Cuscuta subgen. Cuscuta</taxon>
    </lineage>
</organism>
<reference evidence="3" key="1">
    <citation type="submission" date="2022-07" db="EMBL/GenBank/DDBJ databases">
        <authorList>
            <person name="Macas J."/>
            <person name="Novak P."/>
            <person name="Neumann P."/>
        </authorList>
    </citation>
    <scope>NUCLEOTIDE SEQUENCE</scope>
</reference>